<feature type="transmembrane region" description="Helical" evidence="9">
    <location>
        <begin position="389"/>
        <end position="415"/>
    </location>
</feature>
<evidence type="ECO:0000256" key="1">
    <source>
        <dbReference type="ARBA" id="ARBA00004651"/>
    </source>
</evidence>
<dbReference type="InterPro" id="IPR038717">
    <property type="entry name" value="Tc1-like_DDE_dom"/>
</dbReference>
<evidence type="ECO:0000256" key="8">
    <source>
        <dbReference type="ARBA" id="ARBA00023224"/>
    </source>
</evidence>
<dbReference type="SUPFAM" id="SSF81321">
    <property type="entry name" value="Family A G protein-coupled receptor-like"/>
    <property type="match status" value="1"/>
</dbReference>
<dbReference type="Proteomes" id="UP001176940">
    <property type="component" value="Unassembled WGS sequence"/>
</dbReference>
<evidence type="ECO:0000256" key="3">
    <source>
        <dbReference type="ARBA" id="ARBA00022692"/>
    </source>
</evidence>
<reference evidence="11" key="1">
    <citation type="submission" date="2023-07" db="EMBL/GenBank/DDBJ databases">
        <authorList>
            <person name="Stuckert A."/>
        </authorList>
    </citation>
    <scope>NUCLEOTIDE SEQUENCE</scope>
</reference>
<dbReference type="Gene3D" id="3.30.420.10">
    <property type="entry name" value="Ribonuclease H-like superfamily/Ribonuclease H"/>
    <property type="match status" value="1"/>
</dbReference>
<keyword evidence="5" id="KW-0297">G-protein coupled receptor</keyword>
<accession>A0ABN9KUK5</accession>
<dbReference type="Pfam" id="PF13358">
    <property type="entry name" value="DDE_3"/>
    <property type="match status" value="1"/>
</dbReference>
<dbReference type="InterPro" id="IPR036397">
    <property type="entry name" value="RNaseH_sf"/>
</dbReference>
<evidence type="ECO:0000259" key="10">
    <source>
        <dbReference type="PROSITE" id="PS50262"/>
    </source>
</evidence>
<dbReference type="EMBL" id="CAUEEQ010001332">
    <property type="protein sequence ID" value="CAJ0919482.1"/>
    <property type="molecule type" value="Genomic_DNA"/>
</dbReference>
<keyword evidence="3 9" id="KW-0812">Transmembrane</keyword>
<dbReference type="InterPro" id="IPR000276">
    <property type="entry name" value="GPCR_Rhodpsn"/>
</dbReference>
<keyword evidence="12" id="KW-1185">Reference proteome</keyword>
<proteinExistence type="predicted"/>
<evidence type="ECO:0000256" key="9">
    <source>
        <dbReference type="SAM" id="Phobius"/>
    </source>
</evidence>
<dbReference type="CDD" id="cd15375">
    <property type="entry name" value="7tmA_OXGR1"/>
    <property type="match status" value="1"/>
</dbReference>
<keyword evidence="7" id="KW-0675">Receptor</keyword>
<dbReference type="PANTHER" id="PTHR24231">
    <property type="entry name" value="PURINOCEPTOR-RELATED G-PROTEIN COUPLED RECEPTOR"/>
    <property type="match status" value="1"/>
</dbReference>
<feature type="transmembrane region" description="Helical" evidence="9">
    <location>
        <begin position="311"/>
        <end position="331"/>
    </location>
</feature>
<organism evidence="11 12">
    <name type="scientific">Ranitomeya imitator</name>
    <name type="common">mimic poison frog</name>
    <dbReference type="NCBI Taxonomy" id="111125"/>
    <lineage>
        <taxon>Eukaryota</taxon>
        <taxon>Metazoa</taxon>
        <taxon>Chordata</taxon>
        <taxon>Craniata</taxon>
        <taxon>Vertebrata</taxon>
        <taxon>Euteleostomi</taxon>
        <taxon>Amphibia</taxon>
        <taxon>Batrachia</taxon>
        <taxon>Anura</taxon>
        <taxon>Neobatrachia</taxon>
        <taxon>Hyloidea</taxon>
        <taxon>Dendrobatidae</taxon>
        <taxon>Dendrobatinae</taxon>
        <taxon>Ranitomeya</taxon>
    </lineage>
</organism>
<feature type="transmembrane region" description="Helical" evidence="9">
    <location>
        <begin position="351"/>
        <end position="377"/>
    </location>
</feature>
<dbReference type="Gene3D" id="1.20.1070.10">
    <property type="entry name" value="Rhodopsin 7-helix transmembrane proteins"/>
    <property type="match status" value="1"/>
</dbReference>
<comment type="caution">
    <text evidence="11">The sequence shown here is derived from an EMBL/GenBank/DDBJ whole genome shotgun (WGS) entry which is preliminary data.</text>
</comment>
<feature type="domain" description="G-protein coupled receptors family 1 profile" evidence="10">
    <location>
        <begin position="290"/>
        <end position="540"/>
    </location>
</feature>
<sequence>MFTLVTRGLRDRWSLESCLCDSSPATKQRRCSDRHRCRYRCSVAECEDPIFFIFPRVLDPKRCATYPEYADTPYVQGPGRLIRVHERMNGAMYREILSANLLPSAKALKMKRGWVFQHDNDPKHTARATKEWLRKKHFKVLEWPSQSPDLNPIENLWRELKVRVAKRKAKNITALEEICMEEWANIPTTVCGNLVKTYRKRLTSVIANKGYITKMTMNNESEYIFNSTFMTLTEQTSTMNNESEYIFNTTFMPITEQATTNCTDPFVEKLIKMYFLPVMYSIIFIVGIPGNIIAISVYIIKMRPWRTSIIILLNLAITDLLHLSSLPFLVYNYANQEKWTLGDFMCKLIRVAFHFNLYGSILFLTCFSIFRYFVIVHPMKFHSIHKRRWAVIACAAVWVIAVIEVLPMVILMRNVQDTVACMDFAVSFDTYNVRWYNTSLTSMGFALPLLIVTLSYTSINCSLANGPYTNDAQKKKARRLVVILLVVFYACFLPLHIFRAIRIETRLYPVSCIYEKYIHATYIASRPIASLNTFGNLLLYVVVGGNFQQAIQSVYKFNPYKQQP</sequence>
<dbReference type="PROSITE" id="PS50262">
    <property type="entry name" value="G_PROTEIN_RECEP_F1_2"/>
    <property type="match status" value="1"/>
</dbReference>
<name>A0ABN9KUK5_9NEOB</name>
<evidence type="ECO:0000256" key="2">
    <source>
        <dbReference type="ARBA" id="ARBA00022475"/>
    </source>
</evidence>
<keyword evidence="4 9" id="KW-1133">Transmembrane helix</keyword>
<feature type="transmembrane region" description="Helical" evidence="9">
    <location>
        <begin position="435"/>
        <end position="459"/>
    </location>
</feature>
<dbReference type="PRINTS" id="PR01157">
    <property type="entry name" value="P2YPURNOCPTR"/>
</dbReference>
<keyword evidence="6 9" id="KW-0472">Membrane</keyword>
<evidence type="ECO:0000313" key="12">
    <source>
        <dbReference type="Proteomes" id="UP001176940"/>
    </source>
</evidence>
<keyword evidence="2" id="KW-1003">Cell membrane</keyword>
<dbReference type="Pfam" id="PF00001">
    <property type="entry name" value="7tm_1"/>
    <property type="match status" value="1"/>
</dbReference>
<feature type="transmembrane region" description="Helical" evidence="9">
    <location>
        <begin position="274"/>
        <end position="299"/>
    </location>
</feature>
<dbReference type="PANTHER" id="PTHR24231:SF15">
    <property type="entry name" value="2-OXOGLUTARATE RECEPTOR 1"/>
    <property type="match status" value="1"/>
</dbReference>
<evidence type="ECO:0000256" key="7">
    <source>
        <dbReference type="ARBA" id="ARBA00023170"/>
    </source>
</evidence>
<feature type="transmembrane region" description="Helical" evidence="9">
    <location>
        <begin position="480"/>
        <end position="498"/>
    </location>
</feature>
<evidence type="ECO:0000256" key="5">
    <source>
        <dbReference type="ARBA" id="ARBA00023040"/>
    </source>
</evidence>
<gene>
    <name evidence="11" type="ORF">RIMI_LOCUS1043728</name>
</gene>
<dbReference type="InterPro" id="IPR017452">
    <property type="entry name" value="GPCR_Rhodpsn_7TM"/>
</dbReference>
<dbReference type="PRINTS" id="PR00237">
    <property type="entry name" value="GPCRRHODOPSN"/>
</dbReference>
<protein>
    <recommendedName>
        <fullName evidence="10">G-protein coupled receptors family 1 profile domain-containing protein</fullName>
    </recommendedName>
</protein>
<evidence type="ECO:0000313" key="11">
    <source>
        <dbReference type="EMBL" id="CAJ0919482.1"/>
    </source>
</evidence>
<evidence type="ECO:0000256" key="6">
    <source>
        <dbReference type="ARBA" id="ARBA00023136"/>
    </source>
</evidence>
<keyword evidence="8" id="KW-0807">Transducer</keyword>
<comment type="subcellular location">
    <subcellularLocation>
        <location evidence="1">Cell membrane</location>
        <topology evidence="1">Multi-pass membrane protein</topology>
    </subcellularLocation>
</comment>
<evidence type="ECO:0000256" key="4">
    <source>
        <dbReference type="ARBA" id="ARBA00022989"/>
    </source>
</evidence>